<dbReference type="STRING" id="765915.A0A1Y2HZ31"/>
<dbReference type="PROSITE" id="PS50179">
    <property type="entry name" value="VHS"/>
    <property type="match status" value="1"/>
</dbReference>
<dbReference type="InterPro" id="IPR008942">
    <property type="entry name" value="ENTH_VHS"/>
</dbReference>
<feature type="non-terminal residue" evidence="2">
    <location>
        <position position="117"/>
    </location>
</feature>
<dbReference type="Proteomes" id="UP000193411">
    <property type="component" value="Unassembled WGS sequence"/>
</dbReference>
<comment type="caution">
    <text evidence="2">The sequence shown here is derived from an EMBL/GenBank/DDBJ whole genome shotgun (WGS) entry which is preliminary data.</text>
</comment>
<dbReference type="GO" id="GO:0031623">
    <property type="term" value="P:receptor internalization"/>
    <property type="evidence" value="ECO:0007669"/>
    <property type="project" value="TreeGrafter"/>
</dbReference>
<dbReference type="Pfam" id="PF00790">
    <property type="entry name" value="VHS"/>
    <property type="match status" value="1"/>
</dbReference>
<dbReference type="GO" id="GO:0007034">
    <property type="term" value="P:vacuolar transport"/>
    <property type="evidence" value="ECO:0007669"/>
    <property type="project" value="UniProtKB-ARBA"/>
</dbReference>
<dbReference type="PANTHER" id="PTHR46275">
    <property type="entry name" value="HEPATOCYTE GROWTH FACTOR-REGULATED TYROSINE KINASE SUBSTRATE"/>
    <property type="match status" value="1"/>
</dbReference>
<proteinExistence type="predicted"/>
<dbReference type="PANTHER" id="PTHR46275:SF1">
    <property type="entry name" value="HEPATOCYTE GROWTH FACTOR-REGULATED TYROSINE KINASE SUBSTRATE"/>
    <property type="match status" value="1"/>
</dbReference>
<dbReference type="SMART" id="SM00288">
    <property type="entry name" value="VHS"/>
    <property type="match status" value="1"/>
</dbReference>
<dbReference type="GO" id="GO:0005769">
    <property type="term" value="C:early endosome"/>
    <property type="evidence" value="ECO:0007669"/>
    <property type="project" value="TreeGrafter"/>
</dbReference>
<sequence>DEATSELIPNGEENLGLNFEICDQIRGKLVGPKDAMRALKRRLNHPNPNVQLLTLKLTDLCIKNGGDHFLVEIASQEFTSTLAALVRNHQLPHQVRTPLLKDFQAWARAFRNRHNLE</sequence>
<feature type="non-terminal residue" evidence="2">
    <location>
        <position position="1"/>
    </location>
</feature>
<dbReference type="AlphaFoldDB" id="A0A1Y2HZ31"/>
<dbReference type="GO" id="GO:0043130">
    <property type="term" value="F:ubiquitin binding"/>
    <property type="evidence" value="ECO:0007669"/>
    <property type="project" value="InterPro"/>
</dbReference>
<reference evidence="2 3" key="1">
    <citation type="submission" date="2016-07" db="EMBL/GenBank/DDBJ databases">
        <title>Pervasive Adenine N6-methylation of Active Genes in Fungi.</title>
        <authorList>
            <consortium name="DOE Joint Genome Institute"/>
            <person name="Mondo S.J."/>
            <person name="Dannebaum R.O."/>
            <person name="Kuo R.C."/>
            <person name="Labutti K."/>
            <person name="Haridas S."/>
            <person name="Kuo A."/>
            <person name="Salamov A."/>
            <person name="Ahrendt S.R."/>
            <person name="Lipzen A."/>
            <person name="Sullivan W."/>
            <person name="Andreopoulos W.B."/>
            <person name="Clum A."/>
            <person name="Lindquist E."/>
            <person name="Daum C."/>
            <person name="Ramamoorthy G.K."/>
            <person name="Gryganskyi A."/>
            <person name="Culley D."/>
            <person name="Magnuson J.K."/>
            <person name="James T.Y."/>
            <person name="O'Malley M.A."/>
            <person name="Stajich J.E."/>
            <person name="Spatafora J.W."/>
            <person name="Visel A."/>
            <person name="Grigoriev I.V."/>
        </authorList>
    </citation>
    <scope>NUCLEOTIDE SEQUENCE [LARGE SCALE GENOMIC DNA]</scope>
    <source>
        <strain evidence="2 3">PL171</strain>
    </source>
</reference>
<dbReference type="InterPro" id="IPR002014">
    <property type="entry name" value="VHS_dom"/>
</dbReference>
<evidence type="ECO:0000259" key="1">
    <source>
        <dbReference type="PROSITE" id="PS50179"/>
    </source>
</evidence>
<organism evidence="2 3">
    <name type="scientific">Catenaria anguillulae PL171</name>
    <dbReference type="NCBI Taxonomy" id="765915"/>
    <lineage>
        <taxon>Eukaryota</taxon>
        <taxon>Fungi</taxon>
        <taxon>Fungi incertae sedis</taxon>
        <taxon>Blastocladiomycota</taxon>
        <taxon>Blastocladiomycetes</taxon>
        <taxon>Blastocladiales</taxon>
        <taxon>Catenariaceae</taxon>
        <taxon>Catenaria</taxon>
    </lineage>
</organism>
<dbReference type="InterPro" id="IPR017073">
    <property type="entry name" value="HGS/VPS27"/>
</dbReference>
<dbReference type="SUPFAM" id="SSF48464">
    <property type="entry name" value="ENTH/VHS domain"/>
    <property type="match status" value="1"/>
</dbReference>
<name>A0A1Y2HZ31_9FUNG</name>
<protein>
    <recommendedName>
        <fullName evidence="1">VHS domain-containing protein</fullName>
    </recommendedName>
</protein>
<dbReference type="Gene3D" id="1.25.40.90">
    <property type="match status" value="1"/>
</dbReference>
<dbReference type="OrthoDB" id="957735at2759"/>
<gene>
    <name evidence="2" type="ORF">BCR44DRAFT_1379978</name>
</gene>
<dbReference type="EMBL" id="MCFL01000004">
    <property type="protein sequence ID" value="ORZ39830.1"/>
    <property type="molecule type" value="Genomic_DNA"/>
</dbReference>
<accession>A0A1Y2HZ31</accession>
<dbReference type="GO" id="GO:0032456">
    <property type="term" value="P:endocytic recycling"/>
    <property type="evidence" value="ECO:0007669"/>
    <property type="project" value="TreeGrafter"/>
</dbReference>
<evidence type="ECO:0000313" key="2">
    <source>
        <dbReference type="EMBL" id="ORZ39830.1"/>
    </source>
</evidence>
<evidence type="ECO:0000313" key="3">
    <source>
        <dbReference type="Proteomes" id="UP000193411"/>
    </source>
</evidence>
<keyword evidence="3" id="KW-1185">Reference proteome</keyword>
<feature type="domain" description="VHS" evidence="1">
    <location>
        <begin position="12"/>
        <end position="117"/>
    </location>
</feature>
<dbReference type="GO" id="GO:0035091">
    <property type="term" value="F:phosphatidylinositol binding"/>
    <property type="evidence" value="ECO:0007669"/>
    <property type="project" value="InterPro"/>
</dbReference>